<dbReference type="Proteomes" id="UP001160148">
    <property type="component" value="Unassembled WGS sequence"/>
</dbReference>
<protein>
    <submittedName>
        <fullName evidence="1">Uncharacterized protein</fullName>
    </submittedName>
</protein>
<evidence type="ECO:0000313" key="1">
    <source>
        <dbReference type="EMBL" id="CAI6371440.1"/>
    </source>
</evidence>
<dbReference type="AlphaFoldDB" id="A0AAV0XSG3"/>
<reference evidence="1 2" key="1">
    <citation type="submission" date="2023-01" db="EMBL/GenBank/DDBJ databases">
        <authorList>
            <person name="Whitehead M."/>
        </authorList>
    </citation>
    <scope>NUCLEOTIDE SEQUENCE [LARGE SCALE GENOMIC DNA]</scope>
</reference>
<gene>
    <name evidence="1" type="ORF">MEUPH1_LOCUS25441</name>
</gene>
<evidence type="ECO:0000313" key="2">
    <source>
        <dbReference type="Proteomes" id="UP001160148"/>
    </source>
</evidence>
<sequence>MASRLVQPVSAARGRGHARLLGHGVYPCEECNWSPRDAHAARHARQAAVHVPRVWNIAFTVRRPDQILADTHRRKPFECLQCPVSICRRDTISKHACLQTQYHVNSEVELGR</sequence>
<keyword evidence="2" id="KW-1185">Reference proteome</keyword>
<organism evidence="1 2">
    <name type="scientific">Macrosiphum euphorbiae</name>
    <name type="common">potato aphid</name>
    <dbReference type="NCBI Taxonomy" id="13131"/>
    <lineage>
        <taxon>Eukaryota</taxon>
        <taxon>Metazoa</taxon>
        <taxon>Ecdysozoa</taxon>
        <taxon>Arthropoda</taxon>
        <taxon>Hexapoda</taxon>
        <taxon>Insecta</taxon>
        <taxon>Pterygota</taxon>
        <taxon>Neoptera</taxon>
        <taxon>Paraneoptera</taxon>
        <taxon>Hemiptera</taxon>
        <taxon>Sternorrhyncha</taxon>
        <taxon>Aphidomorpha</taxon>
        <taxon>Aphidoidea</taxon>
        <taxon>Aphididae</taxon>
        <taxon>Macrosiphini</taxon>
        <taxon>Macrosiphum</taxon>
    </lineage>
</organism>
<comment type="caution">
    <text evidence="1">The sequence shown here is derived from an EMBL/GenBank/DDBJ whole genome shotgun (WGS) entry which is preliminary data.</text>
</comment>
<dbReference type="EMBL" id="CARXXK010000993">
    <property type="protein sequence ID" value="CAI6371440.1"/>
    <property type="molecule type" value="Genomic_DNA"/>
</dbReference>
<proteinExistence type="predicted"/>
<name>A0AAV0XSG3_9HEMI</name>
<accession>A0AAV0XSG3</accession>